<accession>A0A1F6BDW4</accession>
<reference evidence="1 2" key="1">
    <citation type="journal article" date="2016" name="Nat. Commun.">
        <title>Thousands of microbial genomes shed light on interconnected biogeochemical processes in an aquifer system.</title>
        <authorList>
            <person name="Anantharaman K."/>
            <person name="Brown C.T."/>
            <person name="Hug L.A."/>
            <person name="Sharon I."/>
            <person name="Castelle C.J."/>
            <person name="Probst A.J."/>
            <person name="Thomas B.C."/>
            <person name="Singh A."/>
            <person name="Wilkins M.J."/>
            <person name="Karaoz U."/>
            <person name="Brodie E.L."/>
            <person name="Williams K.H."/>
            <person name="Hubbard S.S."/>
            <person name="Banfield J.F."/>
        </authorList>
    </citation>
    <scope>NUCLEOTIDE SEQUENCE [LARGE SCALE GENOMIC DNA]</scope>
</reference>
<organism evidence="1 2">
    <name type="scientific">Candidatus Gottesmanbacteria bacterium RIFOXYB1_FULL_47_11</name>
    <dbReference type="NCBI Taxonomy" id="1798401"/>
    <lineage>
        <taxon>Bacteria</taxon>
        <taxon>Candidatus Gottesmaniibacteriota</taxon>
    </lineage>
</organism>
<dbReference type="EMBL" id="MFKE01000018">
    <property type="protein sequence ID" value="OGG35151.1"/>
    <property type="molecule type" value="Genomic_DNA"/>
</dbReference>
<evidence type="ECO:0000313" key="1">
    <source>
        <dbReference type="EMBL" id="OGG35151.1"/>
    </source>
</evidence>
<evidence type="ECO:0008006" key="3">
    <source>
        <dbReference type="Google" id="ProtNLM"/>
    </source>
</evidence>
<dbReference type="STRING" id="1798401.A2363_01480"/>
<gene>
    <name evidence="1" type="ORF">A2363_01480</name>
</gene>
<protein>
    <recommendedName>
        <fullName evidence="3">Methyltransferase domain-containing protein</fullName>
    </recommendedName>
</protein>
<sequence>MTKEGIRYWQSEAARDWPNAVWTGGKKHDLIYESQVIEGVGLWLREKNFIPNDGLLFDIGSGPSTLDLLGVDVADRAFAADISQDLLDKNPLVPDHKFLMDVGSNRFPQHLQSKVALAVSSRCARYLDVTEKAHVAGQVHAVLRNQGTYVIIDIYSSPYADVLGESTPFDIQAERFVLSRAGFRSMNSGSFWVPVHDSKFGGMEYIRHEYIVGIK</sequence>
<name>A0A1F6BDW4_9BACT</name>
<evidence type="ECO:0000313" key="2">
    <source>
        <dbReference type="Proteomes" id="UP000176186"/>
    </source>
</evidence>
<dbReference type="InterPro" id="IPR029063">
    <property type="entry name" value="SAM-dependent_MTases_sf"/>
</dbReference>
<proteinExistence type="predicted"/>
<dbReference type="Proteomes" id="UP000176186">
    <property type="component" value="Unassembled WGS sequence"/>
</dbReference>
<dbReference type="AlphaFoldDB" id="A0A1F6BDW4"/>
<dbReference type="SUPFAM" id="SSF53335">
    <property type="entry name" value="S-adenosyl-L-methionine-dependent methyltransferases"/>
    <property type="match status" value="1"/>
</dbReference>
<comment type="caution">
    <text evidence="1">The sequence shown here is derived from an EMBL/GenBank/DDBJ whole genome shotgun (WGS) entry which is preliminary data.</text>
</comment>